<dbReference type="Proteomes" id="UP001157502">
    <property type="component" value="Chromosome 34"/>
</dbReference>
<proteinExistence type="predicted"/>
<gene>
    <name evidence="1" type="ORF">DPEC_G00339370</name>
</gene>
<keyword evidence="2" id="KW-1185">Reference proteome</keyword>
<reference evidence="1" key="1">
    <citation type="submission" date="2021-05" db="EMBL/GenBank/DDBJ databases">
        <authorList>
            <person name="Pan Q."/>
            <person name="Jouanno E."/>
            <person name="Zahm M."/>
            <person name="Klopp C."/>
            <person name="Cabau C."/>
            <person name="Louis A."/>
            <person name="Berthelot C."/>
            <person name="Parey E."/>
            <person name="Roest Crollius H."/>
            <person name="Montfort J."/>
            <person name="Robinson-Rechavi M."/>
            <person name="Bouchez O."/>
            <person name="Lampietro C."/>
            <person name="Lopez Roques C."/>
            <person name="Donnadieu C."/>
            <person name="Postlethwait J."/>
            <person name="Bobe J."/>
            <person name="Dillon D."/>
            <person name="Chandos A."/>
            <person name="von Hippel F."/>
            <person name="Guiguen Y."/>
        </authorList>
    </citation>
    <scope>NUCLEOTIDE SEQUENCE</scope>
    <source>
        <strain evidence="1">YG-Jan2019</strain>
    </source>
</reference>
<protein>
    <submittedName>
        <fullName evidence="1">Uncharacterized protein</fullName>
    </submittedName>
</protein>
<comment type="caution">
    <text evidence="1">The sequence shown here is derived from an EMBL/GenBank/DDBJ whole genome shotgun (WGS) entry which is preliminary data.</text>
</comment>
<accession>A0ACC2F4V6</accession>
<organism evidence="1 2">
    <name type="scientific">Dallia pectoralis</name>
    <name type="common">Alaska blackfish</name>
    <dbReference type="NCBI Taxonomy" id="75939"/>
    <lineage>
        <taxon>Eukaryota</taxon>
        <taxon>Metazoa</taxon>
        <taxon>Chordata</taxon>
        <taxon>Craniata</taxon>
        <taxon>Vertebrata</taxon>
        <taxon>Euteleostomi</taxon>
        <taxon>Actinopterygii</taxon>
        <taxon>Neopterygii</taxon>
        <taxon>Teleostei</taxon>
        <taxon>Protacanthopterygii</taxon>
        <taxon>Esociformes</taxon>
        <taxon>Umbridae</taxon>
        <taxon>Dallia</taxon>
    </lineage>
</organism>
<dbReference type="EMBL" id="CM055761">
    <property type="protein sequence ID" value="KAJ7986386.1"/>
    <property type="molecule type" value="Genomic_DNA"/>
</dbReference>
<evidence type="ECO:0000313" key="1">
    <source>
        <dbReference type="EMBL" id="KAJ7986386.1"/>
    </source>
</evidence>
<name>A0ACC2F4V6_DALPE</name>
<sequence length="160" mass="18060">MLSSRASAEKSRCRPVFLPGVSCISAVLYFDMLCQRNVEAWIGDGSARPPSSRMNATALARGDSARLWHGAMVQVLALLSPPFPPADTHQLRSMIRDSGYHGVTPELNRADLRWLRRYRACPRNAIVSLLEACPRQRRPGRRHPEQRLGNVNRVFKQLDQ</sequence>
<evidence type="ECO:0000313" key="2">
    <source>
        <dbReference type="Proteomes" id="UP001157502"/>
    </source>
</evidence>